<dbReference type="SUPFAM" id="SSF53850">
    <property type="entry name" value="Periplasmic binding protein-like II"/>
    <property type="match status" value="1"/>
</dbReference>
<proteinExistence type="predicted"/>
<dbReference type="EMBL" id="WHUV01000002">
    <property type="protein sequence ID" value="MQA54259.1"/>
    <property type="molecule type" value="Genomic_DNA"/>
</dbReference>
<evidence type="ECO:0000259" key="1">
    <source>
        <dbReference type="Pfam" id="PF03466"/>
    </source>
</evidence>
<gene>
    <name evidence="2" type="ORF">GDH07_13160</name>
</gene>
<dbReference type="InterPro" id="IPR005119">
    <property type="entry name" value="LysR_subst-bd"/>
</dbReference>
<feature type="domain" description="LysR substrate-binding" evidence="1">
    <location>
        <begin position="28"/>
        <end position="96"/>
    </location>
</feature>
<evidence type="ECO:0000313" key="3">
    <source>
        <dbReference type="Proteomes" id="UP000486534"/>
    </source>
</evidence>
<dbReference type="AlphaFoldDB" id="A0A7X1PL75"/>
<sequence>MRRKIALIDGLIGVHHFTSHPAPSAKASTPGVMEFAVGGFGWAELPRHLVARFGRDLIELKAPGYPRGVEIGVVWSRDRPLGPAGQWLIEQLKNKLS</sequence>
<evidence type="ECO:0000313" key="2">
    <source>
        <dbReference type="EMBL" id="MQA54259.1"/>
    </source>
</evidence>
<reference evidence="2 3" key="1">
    <citation type="submission" date="2019-10" db="EMBL/GenBank/DDBJ databases">
        <title>Pseudomonas dajingensis sp. nov., isolated from the profound head ulcers of farmed Murray cod (Maccullochella peelii peelii).</title>
        <authorList>
            <person name="Liu Y."/>
        </authorList>
    </citation>
    <scope>NUCLEOTIDE SEQUENCE [LARGE SCALE GENOMIC DNA]</scope>
    <source>
        <strain evidence="2 3">MC042</strain>
    </source>
</reference>
<dbReference type="Proteomes" id="UP000486534">
    <property type="component" value="Unassembled WGS sequence"/>
</dbReference>
<dbReference type="Pfam" id="PF03466">
    <property type="entry name" value="LysR_substrate"/>
    <property type="match status" value="1"/>
</dbReference>
<comment type="caution">
    <text evidence="2">The sequence shown here is derived from an EMBL/GenBank/DDBJ whole genome shotgun (WGS) entry which is preliminary data.</text>
</comment>
<accession>A0A7X1PL75</accession>
<organism evidence="2 3">
    <name type="scientific">Pseudomonas piscis</name>
    <dbReference type="NCBI Taxonomy" id="2614538"/>
    <lineage>
        <taxon>Bacteria</taxon>
        <taxon>Pseudomonadati</taxon>
        <taxon>Pseudomonadota</taxon>
        <taxon>Gammaproteobacteria</taxon>
        <taxon>Pseudomonadales</taxon>
        <taxon>Pseudomonadaceae</taxon>
        <taxon>Pseudomonas</taxon>
    </lineage>
</organism>
<name>A0A7X1PL75_9PSED</name>
<protein>
    <recommendedName>
        <fullName evidence="1">LysR substrate-binding domain-containing protein</fullName>
    </recommendedName>
</protein>